<organism evidence="1 2">
    <name type="scientific">Pedobacter ginsengiterrae</name>
    <dbReference type="NCBI Taxonomy" id="871696"/>
    <lineage>
        <taxon>Bacteria</taxon>
        <taxon>Pseudomonadati</taxon>
        <taxon>Bacteroidota</taxon>
        <taxon>Sphingobacteriia</taxon>
        <taxon>Sphingobacteriales</taxon>
        <taxon>Sphingobacteriaceae</taxon>
        <taxon>Pedobacter</taxon>
    </lineage>
</organism>
<sequence>MLIPLFSIAQKNFNNYFQFYPIGDDPNIGYRTSIIPSEKLIFEANPNVRYSFYNNIQKGLLNEKTQNHVSAWYVAFRPQIRMYDRASLPVVMPSYRVFLGTQHMFRLKNDNFLSFSLESGHYSNGQSGSAFSETLVDGTKESEALYNDITPETNLSAILNRKSGNFSTNLTELLFNYRNNHYSDNIPVRVHSITGGLVFYHNRFLGIGKFGGYSANDIELYGRYRWQLGYEFTKQLTNFRYSVAEKMELIGGAHPSVEPFRSETIASVYPFKSMQALGFFVNYTFGHDNYNYRYVDSGSNLFFGVTWSGFPPFAMKGDL</sequence>
<accession>A0ABP7QEF0</accession>
<dbReference type="Proteomes" id="UP001501081">
    <property type="component" value="Unassembled WGS sequence"/>
</dbReference>
<dbReference type="EMBL" id="BAABAK010000019">
    <property type="protein sequence ID" value="GAA3981136.1"/>
    <property type="molecule type" value="Genomic_DNA"/>
</dbReference>
<protein>
    <submittedName>
        <fullName evidence="1">Uncharacterized protein</fullName>
    </submittedName>
</protein>
<gene>
    <name evidence="1" type="ORF">GCM10022246_36610</name>
</gene>
<proteinExistence type="predicted"/>
<keyword evidence="2" id="KW-1185">Reference proteome</keyword>
<evidence type="ECO:0000313" key="1">
    <source>
        <dbReference type="EMBL" id="GAA3981136.1"/>
    </source>
</evidence>
<evidence type="ECO:0000313" key="2">
    <source>
        <dbReference type="Proteomes" id="UP001501081"/>
    </source>
</evidence>
<name>A0ABP7QEF0_9SPHI</name>
<reference evidence="2" key="1">
    <citation type="journal article" date="2019" name="Int. J. Syst. Evol. Microbiol.">
        <title>The Global Catalogue of Microorganisms (GCM) 10K type strain sequencing project: providing services to taxonomists for standard genome sequencing and annotation.</title>
        <authorList>
            <consortium name="The Broad Institute Genomics Platform"/>
            <consortium name="The Broad Institute Genome Sequencing Center for Infectious Disease"/>
            <person name="Wu L."/>
            <person name="Ma J."/>
        </authorList>
    </citation>
    <scope>NUCLEOTIDE SEQUENCE [LARGE SCALE GENOMIC DNA]</scope>
    <source>
        <strain evidence="2">JCM 17338</strain>
    </source>
</reference>
<comment type="caution">
    <text evidence="1">The sequence shown here is derived from an EMBL/GenBank/DDBJ whole genome shotgun (WGS) entry which is preliminary data.</text>
</comment>